<dbReference type="Gene3D" id="1.20.1720.10">
    <property type="entry name" value="Multidrug resistance protein D"/>
    <property type="match status" value="1"/>
</dbReference>
<dbReference type="SUPFAM" id="SSF103473">
    <property type="entry name" value="MFS general substrate transporter"/>
    <property type="match status" value="1"/>
</dbReference>
<keyword evidence="11" id="KW-1185">Reference proteome</keyword>
<feature type="transmembrane region" description="Helical" evidence="8">
    <location>
        <begin position="164"/>
        <end position="183"/>
    </location>
</feature>
<feature type="transmembrane region" description="Helical" evidence="8">
    <location>
        <begin position="279"/>
        <end position="301"/>
    </location>
</feature>
<dbReference type="InterPro" id="IPR004812">
    <property type="entry name" value="Efflux_drug-R_Bcr/CmlA"/>
</dbReference>
<keyword evidence="6 8" id="KW-1133">Transmembrane helix</keyword>
<evidence type="ECO:0000256" key="8">
    <source>
        <dbReference type="RuleBase" id="RU365088"/>
    </source>
</evidence>
<comment type="subcellular location">
    <subcellularLocation>
        <location evidence="8">Cell inner membrane</location>
        <topology evidence="8">Multi-pass membrane protein</topology>
    </subcellularLocation>
    <subcellularLocation>
        <location evidence="1">Cell membrane</location>
        <topology evidence="1">Multi-pass membrane protein</topology>
    </subcellularLocation>
</comment>
<dbReference type="PROSITE" id="PS50850">
    <property type="entry name" value="MFS"/>
    <property type="match status" value="1"/>
</dbReference>
<evidence type="ECO:0000256" key="1">
    <source>
        <dbReference type="ARBA" id="ARBA00004651"/>
    </source>
</evidence>
<keyword evidence="4" id="KW-1003">Cell membrane</keyword>
<evidence type="ECO:0000256" key="4">
    <source>
        <dbReference type="ARBA" id="ARBA00022475"/>
    </source>
</evidence>
<evidence type="ECO:0000256" key="5">
    <source>
        <dbReference type="ARBA" id="ARBA00022692"/>
    </source>
</evidence>
<evidence type="ECO:0000256" key="3">
    <source>
        <dbReference type="ARBA" id="ARBA00022448"/>
    </source>
</evidence>
<evidence type="ECO:0000313" key="11">
    <source>
        <dbReference type="Proteomes" id="UP000199040"/>
    </source>
</evidence>
<dbReference type="RefSeq" id="WP_092847734.1">
    <property type="nucleotide sequence ID" value="NZ_FOPY01000011.1"/>
</dbReference>
<dbReference type="Pfam" id="PF07690">
    <property type="entry name" value="MFS_1"/>
    <property type="match status" value="1"/>
</dbReference>
<evidence type="ECO:0000256" key="6">
    <source>
        <dbReference type="ARBA" id="ARBA00022989"/>
    </source>
</evidence>
<gene>
    <name evidence="10" type="ORF">SAMN04487959_11170</name>
</gene>
<dbReference type="CDD" id="cd17320">
    <property type="entry name" value="MFS_MdfA_MDR_like"/>
    <property type="match status" value="1"/>
</dbReference>
<organism evidence="10 11">
    <name type="scientific">Modicisalibacter xianhensis</name>
    <dbReference type="NCBI Taxonomy" id="442341"/>
    <lineage>
        <taxon>Bacteria</taxon>
        <taxon>Pseudomonadati</taxon>
        <taxon>Pseudomonadota</taxon>
        <taxon>Gammaproteobacteria</taxon>
        <taxon>Oceanospirillales</taxon>
        <taxon>Halomonadaceae</taxon>
        <taxon>Modicisalibacter</taxon>
    </lineage>
</organism>
<dbReference type="AlphaFoldDB" id="A0A1I3DJN2"/>
<comment type="similarity">
    <text evidence="2 8">Belongs to the major facilitator superfamily. Bcr/CmlA family.</text>
</comment>
<accession>A0A1I3DJN2</accession>
<dbReference type="InterPro" id="IPR036259">
    <property type="entry name" value="MFS_trans_sf"/>
</dbReference>
<feature type="domain" description="Major facilitator superfamily (MFS) profile" evidence="9">
    <location>
        <begin position="9"/>
        <end position="393"/>
    </location>
</feature>
<dbReference type="GO" id="GO:1990961">
    <property type="term" value="P:xenobiotic detoxification by transmembrane export across the plasma membrane"/>
    <property type="evidence" value="ECO:0007669"/>
    <property type="project" value="InterPro"/>
</dbReference>
<dbReference type="PANTHER" id="PTHR23502:SF132">
    <property type="entry name" value="POLYAMINE TRANSPORTER 2-RELATED"/>
    <property type="match status" value="1"/>
</dbReference>
<keyword evidence="3 8" id="KW-0813">Transport</keyword>
<feature type="transmembrane region" description="Helical" evidence="8">
    <location>
        <begin position="75"/>
        <end position="98"/>
    </location>
</feature>
<dbReference type="GO" id="GO:0015385">
    <property type="term" value="F:sodium:proton antiporter activity"/>
    <property type="evidence" value="ECO:0007669"/>
    <property type="project" value="TreeGrafter"/>
</dbReference>
<dbReference type="InterPro" id="IPR020846">
    <property type="entry name" value="MFS_dom"/>
</dbReference>
<dbReference type="EMBL" id="FOPY01000011">
    <property type="protein sequence ID" value="SFH86906.1"/>
    <property type="molecule type" value="Genomic_DNA"/>
</dbReference>
<dbReference type="NCBIfam" id="TIGR00710">
    <property type="entry name" value="efflux_Bcr_CflA"/>
    <property type="match status" value="1"/>
</dbReference>
<proteinExistence type="inferred from homology"/>
<reference evidence="10 11" key="1">
    <citation type="submission" date="2016-10" db="EMBL/GenBank/DDBJ databases">
        <authorList>
            <person name="de Groot N.N."/>
        </authorList>
    </citation>
    <scope>NUCLEOTIDE SEQUENCE [LARGE SCALE GENOMIC DNA]</scope>
    <source>
        <strain evidence="10 11">CGMCC 1.6848</strain>
    </source>
</reference>
<keyword evidence="5 8" id="KW-0812">Transmembrane</keyword>
<feature type="transmembrane region" description="Helical" evidence="8">
    <location>
        <begin position="104"/>
        <end position="122"/>
    </location>
</feature>
<dbReference type="GO" id="GO:0042910">
    <property type="term" value="F:xenobiotic transmembrane transporter activity"/>
    <property type="evidence" value="ECO:0007669"/>
    <property type="project" value="InterPro"/>
</dbReference>
<feature type="transmembrane region" description="Helical" evidence="8">
    <location>
        <begin position="45"/>
        <end position="63"/>
    </location>
</feature>
<feature type="transmembrane region" description="Helical" evidence="8">
    <location>
        <begin position="134"/>
        <end position="158"/>
    </location>
</feature>
<feature type="transmembrane region" description="Helical" evidence="8">
    <location>
        <begin position="204"/>
        <end position="229"/>
    </location>
</feature>
<keyword evidence="7 8" id="KW-0472">Membrane</keyword>
<dbReference type="InterPro" id="IPR011701">
    <property type="entry name" value="MFS"/>
</dbReference>
<dbReference type="GO" id="GO:0005886">
    <property type="term" value="C:plasma membrane"/>
    <property type="evidence" value="ECO:0007669"/>
    <property type="project" value="UniProtKB-SubCell"/>
</dbReference>
<evidence type="ECO:0000256" key="7">
    <source>
        <dbReference type="ARBA" id="ARBA00023136"/>
    </source>
</evidence>
<feature type="transmembrane region" description="Helical" evidence="8">
    <location>
        <begin position="370"/>
        <end position="389"/>
    </location>
</feature>
<comment type="caution">
    <text evidence="8">Lacks conserved residue(s) required for the propagation of feature annotation.</text>
</comment>
<feature type="transmembrane region" description="Helical" evidence="8">
    <location>
        <begin position="344"/>
        <end position="364"/>
    </location>
</feature>
<dbReference type="STRING" id="442341.SAMN04487959_11170"/>
<feature type="transmembrane region" description="Helical" evidence="8">
    <location>
        <begin position="313"/>
        <end position="332"/>
    </location>
</feature>
<protein>
    <recommendedName>
        <fullName evidence="8">Bcr/CflA family efflux transporter</fullName>
    </recommendedName>
</protein>
<evidence type="ECO:0000313" key="10">
    <source>
        <dbReference type="EMBL" id="SFH86906.1"/>
    </source>
</evidence>
<sequence>MIKLTSPIAVVVLAAMVAMGPLATSMYLPAFPAMAETFGVGADRIQMTLSAYMIGLAIAQLLCGPLADRFGRKPLLLGGMALFCLGSVGCMFADSITVLFGYRFLQAFGAASGMVLAQAMIRDTFAPIDAAKKLAYMGSTTAIAPALAPVAGGALLVAFGWSSIFLALALYAALTLAVVGVGLPESLPHDRRQTLHPRTVAGNYLAALGNRAFLAHALAVSLMFAGHYGFMSGAPFVLIELFAVPEAHFGWYFLFVVAAFITGNLLGARLTARVGGHRLILAGGSLLVLAGILVVSLVASGADTVAAIIGPQVIYAIGSGMMMPQLIAGALAPFHHMAGTAASLLGFIQMGSAAASSALVGRLYDGTALPMVLVIALAGAGALGVYLSLAQRPVMVPEPD</sequence>
<dbReference type="PRINTS" id="PR01414">
    <property type="entry name" value="CCMBBIOGNSIS"/>
</dbReference>
<dbReference type="Proteomes" id="UP000199040">
    <property type="component" value="Unassembled WGS sequence"/>
</dbReference>
<evidence type="ECO:0000256" key="2">
    <source>
        <dbReference type="ARBA" id="ARBA00006236"/>
    </source>
</evidence>
<dbReference type="PANTHER" id="PTHR23502">
    <property type="entry name" value="MAJOR FACILITATOR SUPERFAMILY"/>
    <property type="match status" value="1"/>
</dbReference>
<feature type="transmembrane region" description="Helical" evidence="8">
    <location>
        <begin position="249"/>
        <end position="267"/>
    </location>
</feature>
<name>A0A1I3DJN2_9GAMM</name>
<evidence type="ECO:0000259" key="9">
    <source>
        <dbReference type="PROSITE" id="PS50850"/>
    </source>
</evidence>
<keyword evidence="8" id="KW-0997">Cell inner membrane</keyword>